<dbReference type="PANTHER" id="PTHR43227:SF11">
    <property type="entry name" value="BLL4140 PROTEIN"/>
    <property type="match status" value="1"/>
</dbReference>
<dbReference type="PROSITE" id="PS50928">
    <property type="entry name" value="ABC_TM1"/>
    <property type="match status" value="1"/>
</dbReference>
<keyword evidence="6 7" id="KW-0472">Membrane</keyword>
<name>A0ABW1R5K3_9LACO</name>
<dbReference type="RefSeq" id="WP_223876792.1">
    <property type="nucleotide sequence ID" value="NZ_BJDK01000031.1"/>
</dbReference>
<accession>A0ABW1R5K3</accession>
<evidence type="ECO:0000256" key="3">
    <source>
        <dbReference type="ARBA" id="ARBA00022475"/>
    </source>
</evidence>
<feature type="transmembrane region" description="Helical" evidence="7">
    <location>
        <begin position="108"/>
        <end position="128"/>
    </location>
</feature>
<keyword evidence="2 7" id="KW-0813">Transport</keyword>
<evidence type="ECO:0000256" key="6">
    <source>
        <dbReference type="ARBA" id="ARBA00023136"/>
    </source>
</evidence>
<evidence type="ECO:0000313" key="10">
    <source>
        <dbReference type="Proteomes" id="UP001596253"/>
    </source>
</evidence>
<evidence type="ECO:0000256" key="7">
    <source>
        <dbReference type="RuleBase" id="RU363032"/>
    </source>
</evidence>
<dbReference type="InterPro" id="IPR050809">
    <property type="entry name" value="UgpAE/MalFG_permease"/>
</dbReference>
<dbReference type="InterPro" id="IPR035906">
    <property type="entry name" value="MetI-like_sf"/>
</dbReference>
<organism evidence="9 10">
    <name type="scientific">Lactiplantibacillus dongliensis</name>
    <dbReference type="NCBI Taxonomy" id="2559919"/>
    <lineage>
        <taxon>Bacteria</taxon>
        <taxon>Bacillati</taxon>
        <taxon>Bacillota</taxon>
        <taxon>Bacilli</taxon>
        <taxon>Lactobacillales</taxon>
        <taxon>Lactobacillaceae</taxon>
        <taxon>Lactiplantibacillus</taxon>
    </lineage>
</organism>
<reference evidence="10" key="1">
    <citation type="journal article" date="2019" name="Int. J. Syst. Evol. Microbiol.">
        <title>The Global Catalogue of Microorganisms (GCM) 10K type strain sequencing project: providing services to taxonomists for standard genome sequencing and annotation.</title>
        <authorList>
            <consortium name="The Broad Institute Genomics Platform"/>
            <consortium name="The Broad Institute Genome Sequencing Center for Infectious Disease"/>
            <person name="Wu L."/>
            <person name="Ma J."/>
        </authorList>
    </citation>
    <scope>NUCLEOTIDE SEQUENCE [LARGE SCALE GENOMIC DNA]</scope>
    <source>
        <strain evidence="10">CCM 8932</strain>
    </source>
</reference>
<dbReference type="Gene3D" id="1.10.3720.10">
    <property type="entry name" value="MetI-like"/>
    <property type="match status" value="1"/>
</dbReference>
<keyword evidence="5 7" id="KW-1133">Transmembrane helix</keyword>
<keyword evidence="10" id="KW-1185">Reference proteome</keyword>
<feature type="domain" description="ABC transmembrane type-1" evidence="8">
    <location>
        <begin position="104"/>
        <end position="321"/>
    </location>
</feature>
<keyword evidence="4 7" id="KW-0812">Transmembrane</keyword>
<protein>
    <submittedName>
        <fullName evidence="9">ABC transporter permease</fullName>
    </submittedName>
</protein>
<feature type="transmembrane region" description="Helical" evidence="7">
    <location>
        <begin position="40"/>
        <end position="61"/>
    </location>
</feature>
<feature type="transmembrane region" description="Helical" evidence="7">
    <location>
        <begin position="307"/>
        <end position="325"/>
    </location>
</feature>
<comment type="caution">
    <text evidence="9">The sequence shown here is derived from an EMBL/GenBank/DDBJ whole genome shotgun (WGS) entry which is preliminary data.</text>
</comment>
<evidence type="ECO:0000313" key="9">
    <source>
        <dbReference type="EMBL" id="MFC6164056.1"/>
    </source>
</evidence>
<keyword evidence="3" id="KW-1003">Cell membrane</keyword>
<dbReference type="SUPFAM" id="SSF161098">
    <property type="entry name" value="MetI-like"/>
    <property type="match status" value="1"/>
</dbReference>
<dbReference type="Proteomes" id="UP001596253">
    <property type="component" value="Unassembled WGS sequence"/>
</dbReference>
<proteinExistence type="inferred from homology"/>
<evidence type="ECO:0000256" key="2">
    <source>
        <dbReference type="ARBA" id="ARBA00022448"/>
    </source>
</evidence>
<feature type="transmembrane region" description="Helical" evidence="7">
    <location>
        <begin position="191"/>
        <end position="214"/>
    </location>
</feature>
<dbReference type="PANTHER" id="PTHR43227">
    <property type="entry name" value="BLL4140 PROTEIN"/>
    <property type="match status" value="1"/>
</dbReference>
<evidence type="ECO:0000256" key="1">
    <source>
        <dbReference type="ARBA" id="ARBA00004651"/>
    </source>
</evidence>
<feature type="transmembrane region" description="Helical" evidence="7">
    <location>
        <begin position="140"/>
        <end position="164"/>
    </location>
</feature>
<dbReference type="InterPro" id="IPR000515">
    <property type="entry name" value="MetI-like"/>
</dbReference>
<dbReference type="EMBL" id="JBHSSD010000020">
    <property type="protein sequence ID" value="MFC6164056.1"/>
    <property type="molecule type" value="Genomic_DNA"/>
</dbReference>
<comment type="similarity">
    <text evidence="7">Belongs to the binding-protein-dependent transport system permease family.</text>
</comment>
<comment type="subcellular location">
    <subcellularLocation>
        <location evidence="1 7">Cell membrane</location>
        <topology evidence="1 7">Multi-pass membrane protein</topology>
    </subcellularLocation>
</comment>
<evidence type="ECO:0000256" key="4">
    <source>
        <dbReference type="ARBA" id="ARBA00022692"/>
    </source>
</evidence>
<feature type="transmembrane region" description="Helical" evidence="7">
    <location>
        <begin position="241"/>
        <end position="262"/>
    </location>
</feature>
<evidence type="ECO:0000259" key="8">
    <source>
        <dbReference type="PROSITE" id="PS50928"/>
    </source>
</evidence>
<sequence>MPNPEPEMPTVQPETPEEKAARKKENRQNFWYSVRDNTPLLLFVIPGAIWMIFFFYIPVFANVVAFKDFQFDPNGFVASLARSPWVGFKNFEFLFSSNAAWVITRNTVLYNLGFISLNLIISVFFAVVMSQLRNRRLTKVYQTSMLLPYFLSWVIISYFVYAFLSPNQGLLNSMITGNGGKAISWYNAPQFWPFILLFVGTWKGIGYNSILYFASAMSIDPTLFEAAEIDGANKWQQIKNVTLPALVPLMTLMTILAIGNIFRADFGLFYQVPQNSGSLYNVTSVLDTYIYNGLTATGDIGMSSAAALYQSLVGFILLMTSNFIVRRVDPESALF</sequence>
<gene>
    <name evidence="9" type="ORF">ACFP3T_05155</name>
</gene>
<evidence type="ECO:0000256" key="5">
    <source>
        <dbReference type="ARBA" id="ARBA00022989"/>
    </source>
</evidence>
<dbReference type="Pfam" id="PF00528">
    <property type="entry name" value="BPD_transp_1"/>
    <property type="match status" value="1"/>
</dbReference>
<dbReference type="CDD" id="cd06261">
    <property type="entry name" value="TM_PBP2"/>
    <property type="match status" value="1"/>
</dbReference>